<sequence length="99" mass="10781">MHYCLVMHPLARLIDANANRAREGLRVLEDLARFVLHDQSLAAACKSLRHTLSETVEHLPLDRAHLLAWRDTASDVGAHTTTAAEAARTDLPHIAAAAG</sequence>
<dbReference type="InterPro" id="IPR041397">
    <property type="entry name" value="ThiD2"/>
</dbReference>
<name>A0A3B1DJU9_9ZZZZ</name>
<proteinExistence type="predicted"/>
<evidence type="ECO:0000313" key="2">
    <source>
        <dbReference type="EMBL" id="VAX40982.1"/>
    </source>
</evidence>
<protein>
    <recommendedName>
        <fullName evidence="1">ThiD2 domain-containing protein</fullName>
    </recommendedName>
</protein>
<dbReference type="Pfam" id="PF17792">
    <property type="entry name" value="ThiD2"/>
    <property type="match status" value="1"/>
</dbReference>
<dbReference type="AlphaFoldDB" id="A0A3B1DJU9"/>
<feature type="non-terminal residue" evidence="2">
    <location>
        <position position="99"/>
    </location>
</feature>
<feature type="domain" description="ThiD2" evidence="1">
    <location>
        <begin position="12"/>
        <end position="98"/>
    </location>
</feature>
<accession>A0A3B1DJU9</accession>
<organism evidence="2">
    <name type="scientific">hydrothermal vent metagenome</name>
    <dbReference type="NCBI Taxonomy" id="652676"/>
    <lineage>
        <taxon>unclassified sequences</taxon>
        <taxon>metagenomes</taxon>
        <taxon>ecological metagenomes</taxon>
    </lineage>
</organism>
<dbReference type="EMBL" id="UOGK01000477">
    <property type="protein sequence ID" value="VAX40982.1"/>
    <property type="molecule type" value="Genomic_DNA"/>
</dbReference>
<evidence type="ECO:0000259" key="1">
    <source>
        <dbReference type="Pfam" id="PF17792"/>
    </source>
</evidence>
<reference evidence="2" key="1">
    <citation type="submission" date="2018-06" db="EMBL/GenBank/DDBJ databases">
        <authorList>
            <person name="Zhirakovskaya E."/>
        </authorList>
    </citation>
    <scope>NUCLEOTIDE SEQUENCE</scope>
</reference>
<gene>
    <name evidence="2" type="ORF">MNBD_PLANCTO03-307</name>
</gene>